<feature type="domain" description="TFIIE beta" evidence="8">
    <location>
        <begin position="68"/>
        <end position="145"/>
    </location>
</feature>
<feature type="compositionally biased region" description="Polar residues" evidence="6">
    <location>
        <begin position="3067"/>
        <end position="3098"/>
    </location>
</feature>
<name>A0A8H6T3Y1_MYCCL</name>
<keyword evidence="2" id="KW-0597">Phosphoprotein</keyword>
<dbReference type="Proteomes" id="UP000613580">
    <property type="component" value="Unassembled WGS sequence"/>
</dbReference>
<dbReference type="EMBL" id="JACAZE010000007">
    <property type="protein sequence ID" value="KAF7310568.1"/>
    <property type="molecule type" value="Genomic_DNA"/>
</dbReference>
<keyword evidence="10" id="KW-1185">Reference proteome</keyword>
<dbReference type="InterPro" id="IPR040501">
    <property type="entry name" value="TFA2_Winged_2"/>
</dbReference>
<dbReference type="GO" id="GO:0005634">
    <property type="term" value="C:nucleus"/>
    <property type="evidence" value="ECO:0007669"/>
    <property type="project" value="UniProtKB-SubCell"/>
</dbReference>
<dbReference type="OrthoDB" id="68020at2759"/>
<comment type="subcellular location">
    <subcellularLocation>
        <location evidence="1">Nucleus</location>
    </subcellularLocation>
</comment>
<evidence type="ECO:0000256" key="1">
    <source>
        <dbReference type="ARBA" id="ARBA00004123"/>
    </source>
</evidence>
<keyword evidence="4" id="KW-0804">Transcription</keyword>
<dbReference type="Pfam" id="PF02186">
    <property type="entry name" value="TFIIE_beta"/>
    <property type="match status" value="1"/>
</dbReference>
<feature type="region of interest" description="Disordered" evidence="6">
    <location>
        <begin position="844"/>
        <end position="1015"/>
    </location>
</feature>
<feature type="compositionally biased region" description="Basic and acidic residues" evidence="6">
    <location>
        <begin position="861"/>
        <end position="871"/>
    </location>
</feature>
<comment type="caution">
    <text evidence="9">The sequence shown here is derived from an EMBL/GenBank/DDBJ whole genome shotgun (WGS) entry which is preliminary data.</text>
</comment>
<reference evidence="9" key="1">
    <citation type="submission" date="2020-05" db="EMBL/GenBank/DDBJ databases">
        <title>Mycena genomes resolve the evolution of fungal bioluminescence.</title>
        <authorList>
            <person name="Tsai I.J."/>
        </authorList>
    </citation>
    <scope>NUCLEOTIDE SEQUENCE</scope>
    <source>
        <strain evidence="9">110903Hualien_Pintung</strain>
    </source>
</reference>
<protein>
    <submittedName>
        <fullName evidence="9">B-block-TFIIIC domain-containing protein</fullName>
    </submittedName>
</protein>
<dbReference type="GO" id="GO:0003677">
    <property type="term" value="F:DNA binding"/>
    <property type="evidence" value="ECO:0007669"/>
    <property type="project" value="UniProtKB-KW"/>
</dbReference>
<dbReference type="GO" id="GO:0042791">
    <property type="term" value="P:5S class rRNA transcription by RNA polymerase III"/>
    <property type="evidence" value="ECO:0007669"/>
    <property type="project" value="TreeGrafter"/>
</dbReference>
<dbReference type="InterPro" id="IPR017956">
    <property type="entry name" value="AT_hook_DNA-bd_motif"/>
</dbReference>
<dbReference type="Pfam" id="PF04182">
    <property type="entry name" value="B-block_TFIIIC"/>
    <property type="match status" value="1"/>
</dbReference>
<sequence length="3129" mass="344540">MSSLAQDAAAFKKTQQRQDFTSWHSKPGTTSAPAAPVAPGPITSEASADSEYLPPGKKKPRPRSNIVWSQPADTGSGTNINTQLVYAVDYLKSTPNPVRLEDIAIMTETPLLENPLLLEKFKAHDRVLYNTKTNLFSYKHEYNFRSKPALLTEIQRATKNGGGIHVKTLKEIWKEAPAAVEELEAEGEVLVTRTVKDGQLRMVFWNEIKPTEEAGGKPVEKEFMDLWHSLKLPDDVELRKELANEGLQLTTAAQAPIRAPTVKKKGKRGGAPRQRQVRLTNTHLGNGIDLSRDYTPAAMSESLFGTRSPWTSCCGTVCASYRSTETWVSAECDGRRGELSSILTLFLSFSLLTIFGTGCPVERLRDFIVDFYAKGFPQNTDDHFCAFIWSLVVQQPTVIVGTVPNGITSQRPPTLNIVPNAASRSLDDLKAQYGDQLRVATNPDTTYAALTGTHIRFPKMSPMVYTALQIITRGRENGITVVELGQRSTYDQKTCFYLVKQLTELDLIVKVRRGGVGTHFCIHKYFFERSELWREIREEESRATAALEAEEVADVPEEDGEQPAAPKLDLDFTPIDARHISSLPLLKARVIKLLKASKNQMHASNNMLIAIGFAHPTKTDRRFFTARMRELVDERLIECVYVAAKRRSASASTGNGIKCYRLPSTEASSEAQAAGPPLARPDDDPEDRGGVKFNTTIHKQILSLIEESGKTGMTLSELTLALNQFDRRTTELILTRAEKYPPPAHLIDLGIACLMETSGRERRNRYYTLASYEALIAQEGFDKTSSGYSDIDREHIGGFYPLPASLFYADTKVLFAHQDSDLRALNKVAAAANGSKPKSRLKVYKNPLLPDGTVKKGRPKTKVEDVDGDAPKKKRKRKQAAEGDDESAEKSPPRKKARLDPAASVPTPAEVTEEAAASEPAPAPAPKRRGRLPKNPPPPVAADGALPAATDSPSPAPKKRGRPKKDPNAPPKPRGRPRKVPKPVNDPPVQDDGATNGDKGESVEANSNDAMVVETEALADDGPALALPPAKRAKVSSQAPEDVLLDVDVEAVPPIATLPFVPSSALTSSIASPIAPLVDVEMPEETVQALSPANQPSDNAEMQVESEKVVQVQPVEDGPVDAQPVEVEPVAPNDAQPASTPVTIRSQQTAQPVRQQKVNVSTLRRDNELFRVLEMLGGIANTQTKELFDTHMSLLSTLAEAGEPASAPPNTNMDRRTAIAGYNNLELRGRVKQLKTTLTTTTGLVRPANIVYLPHISDDAIAAFLLEQGRNMTQFPPSNVNPIVVDAHTEYGSKSRRQPTKASMASLILNGNRGEKGKGKGKDRVPNAQRADQLFALSEDTIREALLTERTTFGQVYGFIPAKMLRVRELHRYCLSAFLKGSQSPGIVSNAHKIASFQFFYSELPLGLYCAVVACVDGNDELSQYLATEQGWSMPVKDLPPSLHSLLQISRARGRGRVLELLDVLRCLGLVQPLKPAEDPQDDVVTCPPNGDLPTSFREDLSEGWSSDTPVAAPEFWRWTESAPVFYWKESASAPRFLCNMPITSDEQAAEYWDYLKTACLGSKQPLETTSDDPPPDAFLTRVNRKVRAIRRRVAWAEGYSFTWHQAQYLNRRIEGAPGIPPLDGSDEQLHHVAGIVSAPVEVVRAFYDKSLAVQAERLEKATRRLQREIAKKTLETQTKASLVKKAAEALAVREAKWDALVAEVYPDPLPEEKRLRLKRIRTSYLQSTGAHVGKWQKDITQALHDSDMALAPNPLQQKKKYQWKVKAPRIPKPGPASAQPIPIILPSDAPPVVVNPPEKSVAALVAGQGPAVVDKTRTYGKKKKGEPEPEPDTEADLVTTEPTATEPSTATNAGPRSRFHWNRDYEELLKDAYVIVNSRCRSKVKIDYGMIKQVFPASPKTSLRARVRALRDAPANATYLTRLEEHWHQLWIKYRGSTWLPDENVASPNFDLAAHIEFLRRHVDKNAIRVGFAEDDAMRKNIIPATIEMLTDQFTVVEQPSSGAPAWDFMFGGLVDDSREKRALRQALCTRRDDLAFGTEDSTDDILMAEAALKLTMGTESASYDATEASRILHEVGESAAQTATKNLLSRGILSKRFRNPNSQPGRMLKISELNSNATSGAILRDTFNDAIALEDISVDDDIWREWPLLATDGDIAALVELVSEDKVHFKIDTTQAQAARELVDWNSKKADDDHIETAILYRFHDVPTPSTPSPIQTPIQTSSLEPIPIETAAQHGVLPDGTPACCKRVNAESVIDCVACIEEECESLSAALDSEDRDILPVILDAVAASGAKGITKEALLVATGLPRETFERVVGKMTDCTTPLVFWAGYSSLVLVASVHSRAWTVAISPEMRVFPRRWLDMTGNKLLDRWQAAVRRSLYPCFDELTDPGFRRQAQLRWRLRSVYDRQEIYDILQYLSDGGWVEVRGGSLPADDDEEKEMCIFVAAAARWYQASYNSGTIFPSPSKAKLVWERLTFSRLTTLYALFSLTHFAVQIAFQIQAFSINANAASFLYNIALEGNATNSSFPAVAGDEIRMCAQIPLTLDTNNCTVVYDGTPNTNNHPLNVSLQLALANASSALASASSSSVLVSSSQALSSSASVSASSLSTSASASGASQSASASAKSASASFASRITKVVLTETVTTSAAAESATTFQSIDIRRAAVLPQVKVFSDVDQTTLVNITGWGYDNYPIVLDKSCMWSLNWPVSILDNTKREDIVFIAFQFWVLGMSLVALLNESMPHMFASLLTHVLATAWSGFQISNTAAFRADFEHYITDGACHGVPTLLPTYWAARAQAEYPIMALNAVSLIVSSILTWKLVKLFGWQTFKRVGASLTIKRVYHLVLIFSIVVQLGLFFMGATVSLFLDQLINGWAGHLAWYSFLYKIMFILTGILLIPWITSGWYSVRHEKRWGMILFLGISLWYLTGWAVMFLSTTFRWTFETWNFFAIVSSASVFFSLVAFILAIICRYNFGKGLVRYLSSQEPLPGDEFERVTSRIDEEKVSFPTTEKPVPTYSATFGSGPEFRPSPQLGPRFFNSAAEPFESRTNSANSSPIAAPMAALTRTTTADSYQSSNGTRVPPRNSGQSFGSLNSYYDYSGGNSGHARQDSESQGTTTIGTKRWVIDD</sequence>
<feature type="compositionally biased region" description="Low complexity" evidence="6">
    <location>
        <begin position="905"/>
        <end position="920"/>
    </location>
</feature>
<feature type="region of interest" description="Disordered" evidence="6">
    <location>
        <begin position="3067"/>
        <end position="3129"/>
    </location>
</feature>
<feature type="transmembrane region" description="Helical" evidence="7">
    <location>
        <begin position="2843"/>
        <end position="2869"/>
    </location>
</feature>
<evidence type="ECO:0000256" key="6">
    <source>
        <dbReference type="SAM" id="MobiDB-lite"/>
    </source>
</evidence>
<dbReference type="Pfam" id="PF18121">
    <property type="entry name" value="TFA2_Winged_2"/>
    <property type="match status" value="1"/>
</dbReference>
<dbReference type="InterPro" id="IPR035625">
    <property type="entry name" value="Tfc3-like_eWH"/>
</dbReference>
<evidence type="ECO:0000313" key="9">
    <source>
        <dbReference type="EMBL" id="KAF7310568.1"/>
    </source>
</evidence>
<feature type="compositionally biased region" description="Polar residues" evidence="6">
    <location>
        <begin position="17"/>
        <end position="32"/>
    </location>
</feature>
<evidence type="ECO:0000256" key="5">
    <source>
        <dbReference type="ARBA" id="ARBA00023242"/>
    </source>
</evidence>
<dbReference type="GO" id="GO:0006367">
    <property type="term" value="P:transcription initiation at RNA polymerase II promoter"/>
    <property type="evidence" value="ECO:0007669"/>
    <property type="project" value="InterPro"/>
</dbReference>
<dbReference type="InterPro" id="IPR007309">
    <property type="entry name" value="TFIIIC_Bblock-bd"/>
</dbReference>
<evidence type="ECO:0000256" key="2">
    <source>
        <dbReference type="ARBA" id="ARBA00022553"/>
    </source>
</evidence>
<feature type="transmembrane region" description="Helical" evidence="7">
    <location>
        <begin position="2949"/>
        <end position="2971"/>
    </location>
</feature>
<dbReference type="GO" id="GO:0000127">
    <property type="term" value="C:transcription factor TFIIIC complex"/>
    <property type="evidence" value="ECO:0007669"/>
    <property type="project" value="InterPro"/>
</dbReference>
<dbReference type="InterPro" id="IPR046488">
    <property type="entry name" value="Sfc3/Tfc3_C"/>
</dbReference>
<feature type="transmembrane region" description="Helical" evidence="7">
    <location>
        <begin position="2881"/>
        <end position="2903"/>
    </location>
</feature>
<dbReference type="SMART" id="SM00384">
    <property type="entry name" value="AT_hook"/>
    <property type="match status" value="3"/>
</dbReference>
<keyword evidence="7" id="KW-0812">Transmembrane</keyword>
<dbReference type="CDD" id="cd16169">
    <property type="entry name" value="Tau138_eWH"/>
    <property type="match status" value="1"/>
</dbReference>
<feature type="region of interest" description="Disordered" evidence="6">
    <location>
        <begin position="668"/>
        <end position="690"/>
    </location>
</feature>
<dbReference type="PANTHER" id="PTHR15180:SF1">
    <property type="entry name" value="GENERAL TRANSCRIPTION FACTOR 3C POLYPEPTIDE 1"/>
    <property type="match status" value="1"/>
</dbReference>
<feature type="transmembrane region" description="Helical" evidence="7">
    <location>
        <begin position="2802"/>
        <end position="2823"/>
    </location>
</feature>
<organism evidence="9 10">
    <name type="scientific">Mycena chlorophos</name>
    <name type="common">Agaric fungus</name>
    <name type="synonym">Agaricus chlorophos</name>
    <dbReference type="NCBI Taxonomy" id="658473"/>
    <lineage>
        <taxon>Eukaryota</taxon>
        <taxon>Fungi</taxon>
        <taxon>Dikarya</taxon>
        <taxon>Basidiomycota</taxon>
        <taxon>Agaricomycotina</taxon>
        <taxon>Agaricomycetes</taxon>
        <taxon>Agaricomycetidae</taxon>
        <taxon>Agaricales</taxon>
        <taxon>Marasmiineae</taxon>
        <taxon>Mycenaceae</taxon>
        <taxon>Mycena</taxon>
    </lineage>
</organism>
<dbReference type="Pfam" id="PF20222">
    <property type="entry name" value="DUF6581"/>
    <property type="match status" value="1"/>
</dbReference>
<evidence type="ECO:0000256" key="7">
    <source>
        <dbReference type="SAM" id="Phobius"/>
    </source>
</evidence>
<keyword evidence="3" id="KW-0238">DNA-binding</keyword>
<feature type="transmembrane region" description="Helical" evidence="7">
    <location>
        <begin position="2746"/>
        <end position="2764"/>
    </location>
</feature>
<proteinExistence type="predicted"/>
<evidence type="ECO:0000313" key="10">
    <source>
        <dbReference type="Proteomes" id="UP000613580"/>
    </source>
</evidence>
<dbReference type="InterPro" id="IPR003166">
    <property type="entry name" value="TFIIE_bsu_DNA-bd"/>
</dbReference>
<feature type="compositionally biased region" description="Polar residues" evidence="6">
    <location>
        <begin position="1136"/>
        <end position="1153"/>
    </location>
</feature>
<feature type="region of interest" description="Disordered" evidence="6">
    <location>
        <begin position="1819"/>
        <end position="1858"/>
    </location>
</feature>
<dbReference type="PROSITE" id="PS51351">
    <property type="entry name" value="TFIIE_BETA_C"/>
    <property type="match status" value="1"/>
</dbReference>
<keyword evidence="7" id="KW-1133">Transmembrane helix</keyword>
<dbReference type="InterPro" id="IPR044210">
    <property type="entry name" value="Tfc3-like"/>
</dbReference>
<accession>A0A8H6T3Y1</accession>
<keyword evidence="5" id="KW-0539">Nucleus</keyword>
<feature type="transmembrane region" description="Helical" evidence="7">
    <location>
        <begin position="2915"/>
        <end position="2937"/>
    </location>
</feature>
<feature type="compositionally biased region" description="Low complexity" evidence="6">
    <location>
        <begin position="1840"/>
        <end position="1852"/>
    </location>
</feature>
<gene>
    <name evidence="9" type="ORF">HMN09_00599600</name>
</gene>
<evidence type="ECO:0000256" key="4">
    <source>
        <dbReference type="ARBA" id="ARBA00023163"/>
    </source>
</evidence>
<evidence type="ECO:0000259" key="8">
    <source>
        <dbReference type="PROSITE" id="PS51351"/>
    </source>
</evidence>
<evidence type="ECO:0000256" key="3">
    <source>
        <dbReference type="ARBA" id="ARBA00023125"/>
    </source>
</evidence>
<keyword evidence="7" id="KW-0472">Membrane</keyword>
<feature type="transmembrane region" description="Helical" evidence="7">
    <location>
        <begin position="2721"/>
        <end position="2739"/>
    </location>
</feature>
<dbReference type="PANTHER" id="PTHR15180">
    <property type="entry name" value="GENERAL TRANSCRIPTION FACTOR 3C POLYPEPTIDE 1"/>
    <property type="match status" value="1"/>
</dbReference>
<feature type="region of interest" description="Disordered" evidence="6">
    <location>
        <begin position="1131"/>
        <end position="1153"/>
    </location>
</feature>
<feature type="region of interest" description="Disordered" evidence="6">
    <location>
        <begin position="1"/>
        <end position="74"/>
    </location>
</feature>
<dbReference type="GO" id="GO:0006384">
    <property type="term" value="P:transcription initiation at RNA polymerase III promoter"/>
    <property type="evidence" value="ECO:0007669"/>
    <property type="project" value="InterPro"/>
</dbReference>